<dbReference type="SUPFAM" id="SSF46966">
    <property type="entry name" value="Spectrin repeat"/>
    <property type="match status" value="3"/>
</dbReference>
<evidence type="ECO:0000313" key="5">
    <source>
        <dbReference type="Proteomes" id="UP001266305"/>
    </source>
</evidence>
<dbReference type="Proteomes" id="UP001266305">
    <property type="component" value="Unassembled WGS sequence"/>
</dbReference>
<dbReference type="InterPro" id="IPR002017">
    <property type="entry name" value="Spectrin_repeat"/>
</dbReference>
<name>A0ABQ9V3F5_SAGOE</name>
<keyword evidence="1" id="KW-0677">Repeat</keyword>
<comment type="caution">
    <text evidence="4">The sequence shown here is derived from an EMBL/GenBank/DDBJ whole genome shotgun (WGS) entry which is preliminary data.</text>
</comment>
<accession>A0ABQ9V3F5</accession>
<dbReference type="SMART" id="SM00150">
    <property type="entry name" value="SPEC"/>
    <property type="match status" value="4"/>
</dbReference>
<dbReference type="Gene3D" id="1.20.58.60">
    <property type="match status" value="4"/>
</dbReference>
<evidence type="ECO:0000256" key="1">
    <source>
        <dbReference type="ARBA" id="ARBA00022737"/>
    </source>
</evidence>
<gene>
    <name evidence="4" type="primary">SPTBN5_6</name>
    <name evidence="4" type="ORF">P7K49_017612</name>
</gene>
<evidence type="ECO:0000313" key="4">
    <source>
        <dbReference type="EMBL" id="KAK2103756.1"/>
    </source>
</evidence>
<dbReference type="Pfam" id="PF00435">
    <property type="entry name" value="Spectrin"/>
    <property type="match status" value="4"/>
</dbReference>
<sequence>MGSAMYLYSKGNSRLQIYPRKPRLEGDIHVYVFHIAQWAPGVAPGPQASLSDRKEALFRQARTRRHRLEELQQLQAFLQDSQEVSLIKRRRWSQHFGGVGKKESPQGKATLFLEHPRHQGMGEPWTSGLSSPCAQVAAWLREKNLVALEEGLLDPATLPAQMRKQQNFQAELDVSMHQQQELQREGQRLLQMGPPASEAIQQRLQELGALWGELQANFQKKAAKLQKACEAQCLRRSMEELSSWLEPMEVELRAPIGGQALPGVGELLGAQVELEAAMDKKARQAEALLGQAQALVREGHCLAQDVEEQAWQLLQRVKSLREPLQERRTALEARSLLLQFFRDADEEMAWVQEKLPLATAQDYGQSLSAVRQLQEQHQNLEREMSSHEALTRVVLGTGHKLVQAGHFAAHEVATRVQQLEKAVGRLQAEAARRRLLLQEAQEAQQFLTELLEAGSWLAERGHVLDSEDMGHSAEATQALLRRLEATRRDLEAFSPRIERLQQTAAHLESRKNPESPRVLAQLQAVREAHAELLRRAEGRGHGLQEQLQLHQLERETLLLHAWLTTKAATAESRDYGQDLEGVTV</sequence>
<dbReference type="EMBL" id="JASSZA010000008">
    <property type="protein sequence ID" value="KAK2103756.1"/>
    <property type="molecule type" value="Genomic_DNA"/>
</dbReference>
<dbReference type="InterPro" id="IPR018159">
    <property type="entry name" value="Spectrin/alpha-actinin"/>
</dbReference>
<organism evidence="4 5">
    <name type="scientific">Saguinus oedipus</name>
    <name type="common">Cotton-top tamarin</name>
    <name type="synonym">Oedipomidas oedipus</name>
    <dbReference type="NCBI Taxonomy" id="9490"/>
    <lineage>
        <taxon>Eukaryota</taxon>
        <taxon>Metazoa</taxon>
        <taxon>Chordata</taxon>
        <taxon>Craniata</taxon>
        <taxon>Vertebrata</taxon>
        <taxon>Euteleostomi</taxon>
        <taxon>Mammalia</taxon>
        <taxon>Eutheria</taxon>
        <taxon>Euarchontoglires</taxon>
        <taxon>Primates</taxon>
        <taxon>Haplorrhini</taxon>
        <taxon>Platyrrhini</taxon>
        <taxon>Cebidae</taxon>
        <taxon>Callitrichinae</taxon>
        <taxon>Saguinus</taxon>
    </lineage>
</organism>
<evidence type="ECO:0000256" key="3">
    <source>
        <dbReference type="SAM" id="Coils"/>
    </source>
</evidence>
<evidence type="ECO:0000256" key="2">
    <source>
        <dbReference type="ARBA" id="ARBA00023203"/>
    </source>
</evidence>
<keyword evidence="5" id="KW-1185">Reference proteome</keyword>
<proteinExistence type="predicted"/>
<protein>
    <submittedName>
        <fullName evidence="4">Spectrin beta chain, non-erythrocytic 5</fullName>
    </submittedName>
</protein>
<keyword evidence="3" id="KW-0175">Coiled coil</keyword>
<keyword evidence="2" id="KW-0009">Actin-binding</keyword>
<reference evidence="4 5" key="1">
    <citation type="submission" date="2023-05" db="EMBL/GenBank/DDBJ databases">
        <title>B98-5 Cell Line De Novo Hybrid Assembly: An Optical Mapping Approach.</title>
        <authorList>
            <person name="Kananen K."/>
            <person name="Auerbach J.A."/>
            <person name="Kautto E."/>
            <person name="Blachly J.S."/>
        </authorList>
    </citation>
    <scope>NUCLEOTIDE SEQUENCE [LARGE SCALE GENOMIC DNA]</scope>
    <source>
        <strain evidence="4">B95-8</strain>
        <tissue evidence="4">Cell line</tissue>
    </source>
</reference>
<dbReference type="PANTHER" id="PTHR11915">
    <property type="entry name" value="SPECTRIN/FILAMIN RELATED CYTOSKELETAL PROTEIN"/>
    <property type="match status" value="1"/>
</dbReference>
<feature type="coiled-coil region" evidence="3">
    <location>
        <begin position="363"/>
        <end position="429"/>
    </location>
</feature>
<dbReference type="CDD" id="cd00176">
    <property type="entry name" value="SPEC"/>
    <property type="match status" value="2"/>
</dbReference>